<comment type="caution">
    <text evidence="1">The sequence shown here is derived from an EMBL/GenBank/DDBJ whole genome shotgun (WGS) entry which is preliminary data.</text>
</comment>
<name>A0A166P8H1_9EURO</name>
<dbReference type="VEuPathDB" id="FungiDB:AAP_01518"/>
<proteinExistence type="predicted"/>
<reference evidence="1 2" key="1">
    <citation type="journal article" date="2016" name="Genome Biol. Evol.">
        <title>Divergent and convergent evolution of fungal pathogenicity.</title>
        <authorList>
            <person name="Shang Y."/>
            <person name="Xiao G."/>
            <person name="Zheng P."/>
            <person name="Cen K."/>
            <person name="Zhan S."/>
            <person name="Wang C."/>
        </authorList>
    </citation>
    <scope>NUCLEOTIDE SEQUENCE [LARGE SCALE GENOMIC DNA]</scope>
    <source>
        <strain evidence="1 2">ARSEF 7405</strain>
    </source>
</reference>
<dbReference type="Proteomes" id="UP000242877">
    <property type="component" value="Unassembled WGS sequence"/>
</dbReference>
<keyword evidence="2" id="KW-1185">Reference proteome</keyword>
<dbReference type="AlphaFoldDB" id="A0A166P8H1"/>
<dbReference type="EMBL" id="AZGZ01000005">
    <property type="protein sequence ID" value="KZZ95030.1"/>
    <property type="molecule type" value="Genomic_DNA"/>
</dbReference>
<protein>
    <submittedName>
        <fullName evidence="1">Uncharacterized protein</fullName>
    </submittedName>
</protein>
<sequence>MAPGTFACPPAIVHAGRNEAARQGAMHVYEFRSFKMMQDTIQETICTELDHASEHEDKYDENTDIIIAFVNDPHWVLNRFSKENNRQNLTYIDKQIEFIVLHMASHLHSYAMSSMGDMLKKIFKDILPNVLPQFRRRNRGKQTESV</sequence>
<evidence type="ECO:0000313" key="2">
    <source>
        <dbReference type="Proteomes" id="UP000242877"/>
    </source>
</evidence>
<organism evidence="1 2">
    <name type="scientific">Ascosphaera apis ARSEF 7405</name>
    <dbReference type="NCBI Taxonomy" id="392613"/>
    <lineage>
        <taxon>Eukaryota</taxon>
        <taxon>Fungi</taxon>
        <taxon>Dikarya</taxon>
        <taxon>Ascomycota</taxon>
        <taxon>Pezizomycotina</taxon>
        <taxon>Eurotiomycetes</taxon>
        <taxon>Eurotiomycetidae</taxon>
        <taxon>Onygenales</taxon>
        <taxon>Ascosphaeraceae</taxon>
        <taxon>Ascosphaera</taxon>
    </lineage>
</organism>
<evidence type="ECO:0000313" key="1">
    <source>
        <dbReference type="EMBL" id="KZZ95030.1"/>
    </source>
</evidence>
<accession>A0A166P8H1</accession>
<gene>
    <name evidence="1" type="ORF">AAP_01518</name>
</gene>